<name>W5TQK4_9NOCA</name>
<reference evidence="2 3" key="1">
    <citation type="journal article" date="2014" name="Appl. Environ. Microbiol.">
        <title>Insights into the Microbial Degradation of Rubber and Gutta-Percha by Analysis of the Complete Genome of Nocardia nova SH22a.</title>
        <authorList>
            <person name="Luo Q."/>
            <person name="Hiessl S."/>
            <person name="Poehlein A."/>
            <person name="Daniel R."/>
            <person name="Steinbuchel A."/>
        </authorList>
    </citation>
    <scope>NUCLEOTIDE SEQUENCE [LARGE SCALE GENOMIC DNA]</scope>
    <source>
        <strain evidence="2">SH22a</strain>
    </source>
</reference>
<evidence type="ECO:0000313" key="2">
    <source>
        <dbReference type="EMBL" id="AHH19521.1"/>
    </source>
</evidence>
<dbReference type="InterPro" id="IPR013321">
    <property type="entry name" value="Arc_rbn_hlx_hlx"/>
</dbReference>
<dbReference type="eggNOG" id="COG4226">
    <property type="taxonomic scope" value="Bacteria"/>
</dbReference>
<dbReference type="Pfam" id="PF05534">
    <property type="entry name" value="HicB"/>
    <property type="match status" value="1"/>
</dbReference>
<dbReference type="KEGG" id="nno:NONO_c47370"/>
<organism evidence="2 3">
    <name type="scientific">Nocardia nova SH22a</name>
    <dbReference type="NCBI Taxonomy" id="1415166"/>
    <lineage>
        <taxon>Bacteria</taxon>
        <taxon>Bacillati</taxon>
        <taxon>Actinomycetota</taxon>
        <taxon>Actinomycetes</taxon>
        <taxon>Mycobacteriales</taxon>
        <taxon>Nocardiaceae</taxon>
        <taxon>Nocardia</taxon>
    </lineage>
</organism>
<dbReference type="InterPro" id="IPR010985">
    <property type="entry name" value="Ribbon_hlx_hlx"/>
</dbReference>
<dbReference type="AlphaFoldDB" id="W5TQK4"/>
<dbReference type="STRING" id="1415166.NONO_c47370"/>
<feature type="compositionally biased region" description="Polar residues" evidence="1">
    <location>
        <begin position="201"/>
        <end position="214"/>
    </location>
</feature>
<dbReference type="OrthoDB" id="5297106at2"/>
<gene>
    <name evidence="2" type="ORF">NONO_c47370</name>
</gene>
<dbReference type="RefSeq" id="WP_025350920.1">
    <property type="nucleotide sequence ID" value="NZ_CP006850.1"/>
</dbReference>
<dbReference type="PATRIC" id="fig|1415166.3.peg.4875"/>
<feature type="region of interest" description="Disordered" evidence="1">
    <location>
        <begin position="194"/>
        <end position="214"/>
    </location>
</feature>
<sequence>MSDVSTTPDPTHYAYRVIWSAEDDEFVGLCAEFPSLSWLSENQTEAFLGIQRVVRDVVRDMVAEGEQIPRPLSERSYSGKFMTRVSPDLHARLAREAAEQHVSLNRLVTERLSTPLSAPAKTPFGHPDTVRTEGSDENSTPTAHSASAFRHREWTDEFMARVLVPGVVFWLVENERFDQTERKQVQAWFKRYQQKAGTAPDENNSPMSSCRTGK</sequence>
<dbReference type="EMBL" id="CP006850">
    <property type="protein sequence ID" value="AHH19521.1"/>
    <property type="molecule type" value="Genomic_DNA"/>
</dbReference>
<proteinExistence type="predicted"/>
<protein>
    <submittedName>
        <fullName evidence="2">HicB family protein</fullName>
    </submittedName>
</protein>
<dbReference type="SUPFAM" id="SSF143100">
    <property type="entry name" value="TTHA1013/TTHA0281-like"/>
    <property type="match status" value="1"/>
</dbReference>
<dbReference type="InterPro" id="IPR035069">
    <property type="entry name" value="TTHA1013/TTHA0281-like"/>
</dbReference>
<accession>W5TQK4</accession>
<evidence type="ECO:0000256" key="1">
    <source>
        <dbReference type="SAM" id="MobiDB-lite"/>
    </source>
</evidence>
<dbReference type="InterPro" id="IPR008651">
    <property type="entry name" value="Uncharacterised_HicB"/>
</dbReference>
<dbReference type="HOGENOM" id="CLU_1287759_0_0_11"/>
<dbReference type="Gene3D" id="1.10.1220.10">
    <property type="entry name" value="Met repressor-like"/>
    <property type="match status" value="1"/>
</dbReference>
<dbReference type="GO" id="GO:0006355">
    <property type="term" value="P:regulation of DNA-templated transcription"/>
    <property type="evidence" value="ECO:0007669"/>
    <property type="project" value="InterPro"/>
</dbReference>
<keyword evidence="3" id="KW-1185">Reference proteome</keyword>
<dbReference type="SUPFAM" id="SSF47598">
    <property type="entry name" value="Ribbon-helix-helix"/>
    <property type="match status" value="1"/>
</dbReference>
<feature type="region of interest" description="Disordered" evidence="1">
    <location>
        <begin position="115"/>
        <end position="148"/>
    </location>
</feature>
<dbReference type="Proteomes" id="UP000019150">
    <property type="component" value="Chromosome"/>
</dbReference>
<evidence type="ECO:0000313" key="3">
    <source>
        <dbReference type="Proteomes" id="UP000019150"/>
    </source>
</evidence>